<sequence>MFKVFVIGNLASGKSTVVRHLRDLGASTIDLDEVAKDLYRPGSDIVAELAGAFGEAILDAQGALRTSELASRAFASAEQLERLNAIVHPIVRERLRELLETIDDQGSAAEDEAASRLVVVEVSVPSALGDIRAVADEVVAVTAPLEVRRARALRRGMDPRDFDRRCALQPSESELRAQASFVLDNSQDGRCLVRQLDAWLAVLSRAGER</sequence>
<dbReference type="HOGENOM" id="CLU_057180_1_1_11"/>
<accession>F2NBJ5</accession>
<organism evidence="5 6">
    <name type="scientific">Coriobacterium glomerans (strain ATCC 49209 / DSM 20642 / JCM 10262 / PW2)</name>
    <dbReference type="NCBI Taxonomy" id="700015"/>
    <lineage>
        <taxon>Bacteria</taxon>
        <taxon>Bacillati</taxon>
        <taxon>Actinomycetota</taxon>
        <taxon>Coriobacteriia</taxon>
        <taxon>Coriobacteriales</taxon>
        <taxon>Coriobacteriaceae</taxon>
        <taxon>Coriobacterium</taxon>
    </lineage>
</organism>
<keyword evidence="2 3" id="KW-0067">ATP-binding</keyword>
<dbReference type="PROSITE" id="PS51219">
    <property type="entry name" value="DPCK"/>
    <property type="match status" value="1"/>
</dbReference>
<evidence type="ECO:0000256" key="4">
    <source>
        <dbReference type="NCBIfam" id="TIGR00152"/>
    </source>
</evidence>
<evidence type="ECO:0000256" key="1">
    <source>
        <dbReference type="ARBA" id="ARBA00022741"/>
    </source>
</evidence>
<feature type="binding site" evidence="3">
    <location>
        <begin position="11"/>
        <end position="16"/>
    </location>
    <ligand>
        <name>ATP</name>
        <dbReference type="ChEBI" id="CHEBI:30616"/>
    </ligand>
</feature>
<dbReference type="GO" id="GO:0004140">
    <property type="term" value="F:dephospho-CoA kinase activity"/>
    <property type="evidence" value="ECO:0007669"/>
    <property type="project" value="UniProtKB-UniRule"/>
</dbReference>
<dbReference type="HAMAP" id="MF_00376">
    <property type="entry name" value="Dephospho_CoA_kinase"/>
    <property type="match status" value="1"/>
</dbReference>
<dbReference type="eggNOG" id="COG0237">
    <property type="taxonomic scope" value="Bacteria"/>
</dbReference>
<dbReference type="GO" id="GO:0005524">
    <property type="term" value="F:ATP binding"/>
    <property type="evidence" value="ECO:0007669"/>
    <property type="project" value="UniProtKB-UniRule"/>
</dbReference>
<dbReference type="KEGG" id="cgo:Corgl_0617"/>
<dbReference type="CDD" id="cd02022">
    <property type="entry name" value="DPCK"/>
    <property type="match status" value="1"/>
</dbReference>
<comment type="subcellular location">
    <subcellularLocation>
        <location evidence="3">Cytoplasm</location>
    </subcellularLocation>
</comment>
<comment type="function">
    <text evidence="3">Catalyzes the phosphorylation of the 3'-hydroxyl group of dephosphocoenzyme A to form coenzyme A.</text>
</comment>
<proteinExistence type="inferred from homology"/>
<keyword evidence="6" id="KW-1185">Reference proteome</keyword>
<dbReference type="PANTHER" id="PTHR10695:SF46">
    <property type="entry name" value="BIFUNCTIONAL COENZYME A SYNTHASE-RELATED"/>
    <property type="match status" value="1"/>
</dbReference>
<keyword evidence="1 3" id="KW-0547">Nucleotide-binding</keyword>
<comment type="catalytic activity">
    <reaction evidence="3">
        <text>3'-dephospho-CoA + ATP = ADP + CoA + H(+)</text>
        <dbReference type="Rhea" id="RHEA:18245"/>
        <dbReference type="ChEBI" id="CHEBI:15378"/>
        <dbReference type="ChEBI" id="CHEBI:30616"/>
        <dbReference type="ChEBI" id="CHEBI:57287"/>
        <dbReference type="ChEBI" id="CHEBI:57328"/>
        <dbReference type="ChEBI" id="CHEBI:456216"/>
        <dbReference type="EC" id="2.7.1.24"/>
    </reaction>
</comment>
<name>F2NBJ5_CORGP</name>
<keyword evidence="3" id="KW-0173">Coenzyme A biosynthesis</keyword>
<dbReference type="OrthoDB" id="9812943at2"/>
<dbReference type="Gene3D" id="3.40.50.300">
    <property type="entry name" value="P-loop containing nucleotide triphosphate hydrolases"/>
    <property type="match status" value="1"/>
</dbReference>
<evidence type="ECO:0000313" key="5">
    <source>
        <dbReference type="EMBL" id="AEB06731.1"/>
    </source>
</evidence>
<keyword evidence="3 5" id="KW-0418">Kinase</keyword>
<comment type="pathway">
    <text evidence="3">Cofactor biosynthesis; coenzyme A biosynthesis; CoA from (R)-pantothenate: step 5/5.</text>
</comment>
<dbReference type="AlphaFoldDB" id="F2NBJ5"/>
<comment type="similarity">
    <text evidence="3">Belongs to the CoaE family.</text>
</comment>
<dbReference type="GO" id="GO:0005737">
    <property type="term" value="C:cytoplasm"/>
    <property type="evidence" value="ECO:0007669"/>
    <property type="project" value="UniProtKB-SubCell"/>
</dbReference>
<dbReference type="Pfam" id="PF01121">
    <property type="entry name" value="CoaE"/>
    <property type="match status" value="1"/>
</dbReference>
<evidence type="ECO:0000313" key="6">
    <source>
        <dbReference type="Proteomes" id="UP000006851"/>
    </source>
</evidence>
<dbReference type="RefSeq" id="WP_013708474.1">
    <property type="nucleotide sequence ID" value="NC_015389.1"/>
</dbReference>
<evidence type="ECO:0000256" key="2">
    <source>
        <dbReference type="ARBA" id="ARBA00022840"/>
    </source>
</evidence>
<dbReference type="Proteomes" id="UP000006851">
    <property type="component" value="Chromosome"/>
</dbReference>
<dbReference type="EC" id="2.7.1.24" evidence="3 4"/>
<dbReference type="InterPro" id="IPR027417">
    <property type="entry name" value="P-loop_NTPase"/>
</dbReference>
<evidence type="ECO:0000256" key="3">
    <source>
        <dbReference type="HAMAP-Rule" id="MF_00376"/>
    </source>
</evidence>
<dbReference type="STRING" id="700015.Corgl_0617"/>
<keyword evidence="3 5" id="KW-0808">Transferase</keyword>
<dbReference type="EMBL" id="CP002628">
    <property type="protein sequence ID" value="AEB06731.1"/>
    <property type="molecule type" value="Genomic_DNA"/>
</dbReference>
<gene>
    <name evidence="3" type="primary">coaE</name>
    <name evidence="5" type="ordered locus">Corgl_0617</name>
</gene>
<dbReference type="PANTHER" id="PTHR10695">
    <property type="entry name" value="DEPHOSPHO-COA KINASE-RELATED"/>
    <property type="match status" value="1"/>
</dbReference>
<dbReference type="NCBIfam" id="TIGR00152">
    <property type="entry name" value="dephospho-CoA kinase"/>
    <property type="match status" value="1"/>
</dbReference>
<dbReference type="UniPathway" id="UPA00241">
    <property type="reaction ID" value="UER00356"/>
</dbReference>
<reference evidence="6" key="1">
    <citation type="journal article" date="2013" name="Stand. Genomic Sci.">
        <title>Complete genome sequence of Coriobacterium glomerans type strain (PW2(T)) from the midgut of Pyrrhocoris apterus L. (red soldier bug).</title>
        <authorList>
            <person name="Stackebrandt E."/>
            <person name="Zeytun A."/>
            <person name="Lapidus A."/>
            <person name="Nolan M."/>
            <person name="Lucas S."/>
            <person name="Hammon N."/>
            <person name="Deshpande S."/>
            <person name="Cheng J.F."/>
            <person name="Tapia R."/>
            <person name="Goodwin L.A."/>
            <person name="Pitluck S."/>
            <person name="Liolios K."/>
            <person name="Pagani I."/>
            <person name="Ivanova N."/>
            <person name="Mavromatis K."/>
            <person name="Mikhailova N."/>
            <person name="Huntemann M."/>
            <person name="Pati A."/>
            <person name="Chen A."/>
            <person name="Palaniappan K."/>
            <person name="Chang Y.J."/>
            <person name="Land M."/>
            <person name="Hauser L."/>
            <person name="Rohde M."/>
            <person name="Pukall R."/>
            <person name="Goker M."/>
            <person name="Detter J.C."/>
            <person name="Woyke T."/>
            <person name="Bristow J."/>
            <person name="Eisen J.A."/>
            <person name="Markowitz V."/>
            <person name="Hugenholtz P."/>
            <person name="Kyrpides N.C."/>
            <person name="Klenk H.P."/>
        </authorList>
    </citation>
    <scope>NUCLEOTIDE SEQUENCE</scope>
    <source>
        <strain evidence="6">ATCC 49209 / DSM 20642 / JCM 10262 / PW2</strain>
    </source>
</reference>
<dbReference type="GO" id="GO:0015937">
    <property type="term" value="P:coenzyme A biosynthetic process"/>
    <property type="evidence" value="ECO:0007669"/>
    <property type="project" value="UniProtKB-UniRule"/>
</dbReference>
<protein>
    <recommendedName>
        <fullName evidence="3 4">Dephospho-CoA kinase</fullName>
        <ecNumber evidence="3 4">2.7.1.24</ecNumber>
    </recommendedName>
    <alternativeName>
        <fullName evidence="3">Dephosphocoenzyme A kinase</fullName>
    </alternativeName>
</protein>
<dbReference type="SUPFAM" id="SSF52540">
    <property type="entry name" value="P-loop containing nucleoside triphosphate hydrolases"/>
    <property type="match status" value="1"/>
</dbReference>
<dbReference type="InterPro" id="IPR001977">
    <property type="entry name" value="Depp_CoAkinase"/>
</dbReference>
<keyword evidence="3" id="KW-0963">Cytoplasm</keyword>